<gene>
    <name evidence="9" type="ORF">BN381_60020</name>
</gene>
<feature type="transmembrane region" description="Helical" evidence="7">
    <location>
        <begin position="12"/>
        <end position="28"/>
    </location>
</feature>
<dbReference type="eggNOG" id="COG0579">
    <property type="taxonomic scope" value="Bacteria"/>
</dbReference>
<comment type="caution">
    <text evidence="9">The sequence shown here is derived from an EMBL/GenBank/DDBJ whole genome shotgun (WGS) entry which is preliminary data.</text>
</comment>
<dbReference type="InterPro" id="IPR006076">
    <property type="entry name" value="FAD-dep_OxRdtase"/>
</dbReference>
<evidence type="ECO:0000256" key="6">
    <source>
        <dbReference type="SAM" id="MobiDB-lite"/>
    </source>
</evidence>
<dbReference type="GO" id="GO:0047545">
    <property type="term" value="F:(S)-2-hydroxyglutarate dehydrogenase activity"/>
    <property type="evidence" value="ECO:0007669"/>
    <property type="project" value="TreeGrafter"/>
</dbReference>
<dbReference type="EMBL" id="CANL01000056">
    <property type="protein sequence ID" value="CCM65116.1"/>
    <property type="molecule type" value="Genomic_DNA"/>
</dbReference>
<dbReference type="Gene3D" id="3.30.9.10">
    <property type="entry name" value="D-Amino Acid Oxidase, subunit A, domain 2"/>
    <property type="match status" value="1"/>
</dbReference>
<dbReference type="Gene3D" id="3.50.50.60">
    <property type="entry name" value="FAD/NAD(P)-binding domain"/>
    <property type="match status" value="1"/>
</dbReference>
<keyword evidence="7" id="KW-0812">Transmembrane</keyword>
<sequence length="420" mass="45260">MVNSTEPIDADVVVVGGGIVGLAVAWAARQRHPNRRIVVLEQEHEPAHHQSGRNSGVLHSGLYYRPGSSKAELAVRGRAALVEFAVEHRIPHRIGGKLVVATRLDQRARLDELARRGAANGVQADRLGPNGIADHEPHAVGIAGLFVPETGVIDYRAVVRRLAELGPDDLRLGWKVIELVDERSGVSIHTDHGTVRAGQVVACAGLWADKLATGAVAPMPGPDRPGGPQPPNPPDTRPGRNWLRIVAFRGEYHRLGERAGDLVRELIYPVPDPDLPFLGVHLSRGVDGEVHAGPNAVLALARDGYTWGRVDPAEVAGLAINPALWRLAGRYWRVGIDEVIRSWSRRRFADSVSELVPEITADDLTPSPAGVRAQALRRDGSLVDDFVLARTGRITHVLNAPSPAATASLAIGERVAEELR</sequence>
<dbReference type="HOGENOM" id="CLU_024775_0_1_11"/>
<dbReference type="GO" id="GO:0005737">
    <property type="term" value="C:cytoplasm"/>
    <property type="evidence" value="ECO:0007669"/>
    <property type="project" value="TreeGrafter"/>
</dbReference>
<organism evidence="9 10">
    <name type="scientific">Candidatus Neomicrothrix parvicella RN1</name>
    <dbReference type="NCBI Taxonomy" id="1229780"/>
    <lineage>
        <taxon>Bacteria</taxon>
        <taxon>Bacillati</taxon>
        <taxon>Actinomycetota</taxon>
        <taxon>Acidimicrobiia</taxon>
        <taxon>Acidimicrobiales</taxon>
        <taxon>Microthrixaceae</taxon>
        <taxon>Candidatus Neomicrothrix</taxon>
    </lineage>
</organism>
<dbReference type="Pfam" id="PF01266">
    <property type="entry name" value="DAO"/>
    <property type="match status" value="1"/>
</dbReference>
<keyword evidence="2" id="KW-0285">Flavoprotein</keyword>
<keyword evidence="7" id="KW-0472">Membrane</keyword>
<dbReference type="PANTHER" id="PTHR43104:SF2">
    <property type="entry name" value="L-2-HYDROXYGLUTARATE DEHYDROGENASE, MITOCHONDRIAL"/>
    <property type="match status" value="1"/>
</dbReference>
<evidence type="ECO:0000256" key="5">
    <source>
        <dbReference type="ARBA" id="ARBA00037941"/>
    </source>
</evidence>
<dbReference type="Proteomes" id="UP000018291">
    <property type="component" value="Unassembled WGS sequence"/>
</dbReference>
<feature type="region of interest" description="Disordered" evidence="6">
    <location>
        <begin position="215"/>
        <end position="240"/>
    </location>
</feature>
<dbReference type="PANTHER" id="PTHR43104">
    <property type="entry name" value="L-2-HYDROXYGLUTARATE DEHYDROGENASE, MITOCHONDRIAL"/>
    <property type="match status" value="1"/>
</dbReference>
<dbReference type="AlphaFoldDB" id="R4Z682"/>
<keyword evidence="4" id="KW-0560">Oxidoreductase</keyword>
<reference evidence="9 10" key="1">
    <citation type="journal article" date="2013" name="ISME J.">
        <title>Metabolic model for the filamentous 'Candidatus Microthrix parvicella' based on genomic and metagenomic analyses.</title>
        <authorList>
            <person name="Jon McIlroy S."/>
            <person name="Kristiansen R."/>
            <person name="Albertsen M."/>
            <person name="Michael Karst S."/>
            <person name="Rossetti S."/>
            <person name="Lund Nielsen J."/>
            <person name="Tandoi V."/>
            <person name="James Seviour R."/>
            <person name="Nielsen P.H."/>
        </authorList>
    </citation>
    <scope>NUCLEOTIDE SEQUENCE [LARGE SCALE GENOMIC DNA]</scope>
    <source>
        <strain evidence="9 10">RN1</strain>
    </source>
</reference>
<accession>R4Z682</accession>
<keyword evidence="3" id="KW-0274">FAD</keyword>
<dbReference type="SUPFAM" id="SSF51905">
    <property type="entry name" value="FAD/NAD(P)-binding domain"/>
    <property type="match status" value="1"/>
</dbReference>
<proteinExistence type="inferred from homology"/>
<feature type="compositionally biased region" description="Pro residues" evidence="6">
    <location>
        <begin position="219"/>
        <end position="236"/>
    </location>
</feature>
<dbReference type="InterPro" id="IPR036188">
    <property type="entry name" value="FAD/NAD-bd_sf"/>
</dbReference>
<dbReference type="RefSeq" id="WP_012229586.1">
    <property type="nucleotide sequence ID" value="NZ_HG422565.1"/>
</dbReference>
<evidence type="ECO:0000256" key="3">
    <source>
        <dbReference type="ARBA" id="ARBA00022827"/>
    </source>
</evidence>
<comment type="cofactor">
    <cofactor evidence="1">
        <name>FAD</name>
        <dbReference type="ChEBI" id="CHEBI:57692"/>
    </cofactor>
</comment>
<comment type="similarity">
    <text evidence="5">Belongs to the L2HGDH family.</text>
</comment>
<keyword evidence="7" id="KW-1133">Transmembrane helix</keyword>
<dbReference type="STRING" id="1229780.BN381_60020"/>
<evidence type="ECO:0000256" key="7">
    <source>
        <dbReference type="SAM" id="Phobius"/>
    </source>
</evidence>
<evidence type="ECO:0000256" key="4">
    <source>
        <dbReference type="ARBA" id="ARBA00023002"/>
    </source>
</evidence>
<evidence type="ECO:0000313" key="9">
    <source>
        <dbReference type="EMBL" id="CCM65116.1"/>
    </source>
</evidence>
<keyword evidence="10" id="KW-1185">Reference proteome</keyword>
<evidence type="ECO:0000259" key="8">
    <source>
        <dbReference type="Pfam" id="PF01266"/>
    </source>
</evidence>
<evidence type="ECO:0000256" key="2">
    <source>
        <dbReference type="ARBA" id="ARBA00022630"/>
    </source>
</evidence>
<evidence type="ECO:0000313" key="10">
    <source>
        <dbReference type="Proteomes" id="UP000018291"/>
    </source>
</evidence>
<protein>
    <submittedName>
        <fullName evidence="9">Hydroxyglutarate oxidase</fullName>
    </submittedName>
</protein>
<name>R4Z682_9ACTN</name>
<feature type="domain" description="FAD dependent oxidoreductase" evidence="8">
    <location>
        <begin position="11"/>
        <end position="417"/>
    </location>
</feature>
<evidence type="ECO:0000256" key="1">
    <source>
        <dbReference type="ARBA" id="ARBA00001974"/>
    </source>
</evidence>